<keyword evidence="3" id="KW-1185">Reference proteome</keyword>
<protein>
    <submittedName>
        <fullName evidence="2">Uncharacterized protein</fullName>
    </submittedName>
</protein>
<keyword evidence="1" id="KW-0732">Signal</keyword>
<proteinExistence type="predicted"/>
<organism evidence="2 3">
    <name type="scientific">Ogataea polymorpha</name>
    <dbReference type="NCBI Taxonomy" id="460523"/>
    <lineage>
        <taxon>Eukaryota</taxon>
        <taxon>Fungi</taxon>
        <taxon>Dikarya</taxon>
        <taxon>Ascomycota</taxon>
        <taxon>Saccharomycotina</taxon>
        <taxon>Pichiomycetes</taxon>
        <taxon>Pichiales</taxon>
        <taxon>Pichiaceae</taxon>
        <taxon>Ogataea</taxon>
    </lineage>
</organism>
<accession>A0A9P8TGM5</accession>
<dbReference type="EMBL" id="JAEUBD010000095">
    <property type="protein sequence ID" value="KAH3677661.1"/>
    <property type="molecule type" value="Genomic_DNA"/>
</dbReference>
<evidence type="ECO:0000256" key="1">
    <source>
        <dbReference type="SAM" id="SignalP"/>
    </source>
</evidence>
<gene>
    <name evidence="2" type="ORF">OGATHE_000315</name>
</gene>
<evidence type="ECO:0000313" key="3">
    <source>
        <dbReference type="Proteomes" id="UP000788993"/>
    </source>
</evidence>
<dbReference type="Proteomes" id="UP000788993">
    <property type="component" value="Unassembled WGS sequence"/>
</dbReference>
<sequence length="160" mass="17739">MTLLLGLSTLSLNQSLSVFVQVQFGDDNLGWMDVDWHAGTVGFLFGQFFELDGVFQSVHRGDGSLLALLGTSDNENLVVLSHWESLDFVLFSELLGQRSRHQNSSHRGWSVEVGLSGLGSGGGDVLGNLSHGWWNEVFFVEIFQEPDEKCLGKEHRARET</sequence>
<feature type="signal peptide" evidence="1">
    <location>
        <begin position="1"/>
        <end position="15"/>
    </location>
</feature>
<reference evidence="2" key="1">
    <citation type="journal article" date="2021" name="Open Biol.">
        <title>Shared evolutionary footprints suggest mitochondrial oxidative damage underlies multiple complex I losses in fungi.</title>
        <authorList>
            <person name="Schikora-Tamarit M.A."/>
            <person name="Marcet-Houben M."/>
            <person name="Nosek J."/>
            <person name="Gabaldon T."/>
        </authorList>
    </citation>
    <scope>NUCLEOTIDE SEQUENCE</scope>
    <source>
        <strain evidence="2">NCAIM Y.01608</strain>
    </source>
</reference>
<reference evidence="2" key="2">
    <citation type="submission" date="2021-01" db="EMBL/GenBank/DDBJ databases">
        <authorList>
            <person name="Schikora-Tamarit M.A."/>
        </authorList>
    </citation>
    <scope>NUCLEOTIDE SEQUENCE</scope>
    <source>
        <strain evidence="2">NCAIM Y.01608</strain>
    </source>
</reference>
<comment type="caution">
    <text evidence="2">The sequence shown here is derived from an EMBL/GenBank/DDBJ whole genome shotgun (WGS) entry which is preliminary data.</text>
</comment>
<dbReference type="AlphaFoldDB" id="A0A9P8TGM5"/>
<name>A0A9P8TGM5_9ASCO</name>
<feature type="chain" id="PRO_5040400304" evidence="1">
    <location>
        <begin position="16"/>
        <end position="160"/>
    </location>
</feature>
<evidence type="ECO:0000313" key="2">
    <source>
        <dbReference type="EMBL" id="KAH3677661.1"/>
    </source>
</evidence>